<dbReference type="EMBL" id="ML121560">
    <property type="protein sequence ID" value="RPB21373.1"/>
    <property type="molecule type" value="Genomic_DNA"/>
</dbReference>
<organism evidence="1 2">
    <name type="scientific">Terfezia boudieri ATCC MYA-4762</name>
    <dbReference type="NCBI Taxonomy" id="1051890"/>
    <lineage>
        <taxon>Eukaryota</taxon>
        <taxon>Fungi</taxon>
        <taxon>Dikarya</taxon>
        <taxon>Ascomycota</taxon>
        <taxon>Pezizomycotina</taxon>
        <taxon>Pezizomycetes</taxon>
        <taxon>Pezizales</taxon>
        <taxon>Pezizaceae</taxon>
        <taxon>Terfezia</taxon>
    </lineage>
</organism>
<sequence length="111" mass="12800">MAYLYLVDVDVDYSRNISFISSYEVFSPFTIYNIPYTIYHIPYTTAMATNNNLNPNYFLSALFIALHDLGRTPDKNYWPQRGCEFNSESDFPGLAESLTAYCSGQARFDPY</sequence>
<name>A0A3N4LES5_9PEZI</name>
<evidence type="ECO:0000313" key="2">
    <source>
        <dbReference type="Proteomes" id="UP000267821"/>
    </source>
</evidence>
<gene>
    <name evidence="1" type="ORF">L211DRAFT_851550</name>
</gene>
<reference evidence="1 2" key="1">
    <citation type="journal article" date="2018" name="Nat. Ecol. Evol.">
        <title>Pezizomycetes genomes reveal the molecular basis of ectomycorrhizal truffle lifestyle.</title>
        <authorList>
            <person name="Murat C."/>
            <person name="Payen T."/>
            <person name="Noel B."/>
            <person name="Kuo A."/>
            <person name="Morin E."/>
            <person name="Chen J."/>
            <person name="Kohler A."/>
            <person name="Krizsan K."/>
            <person name="Balestrini R."/>
            <person name="Da Silva C."/>
            <person name="Montanini B."/>
            <person name="Hainaut M."/>
            <person name="Levati E."/>
            <person name="Barry K.W."/>
            <person name="Belfiori B."/>
            <person name="Cichocki N."/>
            <person name="Clum A."/>
            <person name="Dockter R.B."/>
            <person name="Fauchery L."/>
            <person name="Guy J."/>
            <person name="Iotti M."/>
            <person name="Le Tacon F."/>
            <person name="Lindquist E.A."/>
            <person name="Lipzen A."/>
            <person name="Malagnac F."/>
            <person name="Mello A."/>
            <person name="Molinier V."/>
            <person name="Miyauchi S."/>
            <person name="Poulain J."/>
            <person name="Riccioni C."/>
            <person name="Rubini A."/>
            <person name="Sitrit Y."/>
            <person name="Splivallo R."/>
            <person name="Traeger S."/>
            <person name="Wang M."/>
            <person name="Zifcakova L."/>
            <person name="Wipf D."/>
            <person name="Zambonelli A."/>
            <person name="Paolocci F."/>
            <person name="Nowrousian M."/>
            <person name="Ottonello S."/>
            <person name="Baldrian P."/>
            <person name="Spatafora J.W."/>
            <person name="Henrissat B."/>
            <person name="Nagy L.G."/>
            <person name="Aury J.M."/>
            <person name="Wincker P."/>
            <person name="Grigoriev I.V."/>
            <person name="Bonfante P."/>
            <person name="Martin F.M."/>
        </authorList>
    </citation>
    <scope>NUCLEOTIDE SEQUENCE [LARGE SCALE GENOMIC DNA]</scope>
    <source>
        <strain evidence="1 2">ATCC MYA-4762</strain>
    </source>
</reference>
<dbReference type="Proteomes" id="UP000267821">
    <property type="component" value="Unassembled WGS sequence"/>
</dbReference>
<dbReference type="AlphaFoldDB" id="A0A3N4LES5"/>
<accession>A0A3N4LES5</accession>
<protein>
    <submittedName>
        <fullName evidence="1">Uncharacterized protein</fullName>
    </submittedName>
</protein>
<proteinExistence type="predicted"/>
<evidence type="ECO:0000313" key="1">
    <source>
        <dbReference type="EMBL" id="RPB21373.1"/>
    </source>
</evidence>
<keyword evidence="2" id="KW-1185">Reference proteome</keyword>
<dbReference type="InParanoid" id="A0A3N4LES5"/>